<gene>
    <name evidence="3" type="ORF">EXE57_14395</name>
</gene>
<keyword evidence="3" id="KW-0489">Methyltransferase</keyword>
<dbReference type="GO" id="GO:0032259">
    <property type="term" value="P:methylation"/>
    <property type="evidence" value="ECO:0007669"/>
    <property type="project" value="UniProtKB-KW"/>
</dbReference>
<dbReference type="GO" id="GO:0008168">
    <property type="term" value="F:methyltransferase activity"/>
    <property type="evidence" value="ECO:0007669"/>
    <property type="project" value="UniProtKB-KW"/>
</dbReference>
<keyword evidence="4" id="KW-1185">Reference proteome</keyword>
<dbReference type="EMBL" id="CP038267">
    <property type="protein sequence ID" value="QBR93319.1"/>
    <property type="molecule type" value="Genomic_DNA"/>
</dbReference>
<dbReference type="Proteomes" id="UP000294894">
    <property type="component" value="Chromosome"/>
</dbReference>
<keyword evidence="3" id="KW-0808">Transferase</keyword>
<feature type="compositionally biased region" description="Polar residues" evidence="1">
    <location>
        <begin position="10"/>
        <end position="26"/>
    </location>
</feature>
<accession>A0A4P7GN10</accession>
<dbReference type="Pfam" id="PF13649">
    <property type="entry name" value="Methyltransf_25"/>
    <property type="match status" value="1"/>
</dbReference>
<dbReference type="Gene3D" id="3.40.50.150">
    <property type="entry name" value="Vaccinia Virus protein VP39"/>
    <property type="match status" value="1"/>
</dbReference>
<protein>
    <submittedName>
        <fullName evidence="3">Methyltransferase domain-containing protein</fullName>
    </submittedName>
</protein>
<evidence type="ECO:0000313" key="3">
    <source>
        <dbReference type="EMBL" id="QBR93319.1"/>
    </source>
</evidence>
<dbReference type="AlphaFoldDB" id="A0A4P7GN10"/>
<dbReference type="InterPro" id="IPR029063">
    <property type="entry name" value="SAM-dependent_MTases_sf"/>
</dbReference>
<dbReference type="CDD" id="cd02440">
    <property type="entry name" value="AdoMet_MTases"/>
    <property type="match status" value="1"/>
</dbReference>
<dbReference type="SUPFAM" id="SSF53335">
    <property type="entry name" value="S-adenosyl-L-methionine-dependent methyltransferases"/>
    <property type="match status" value="1"/>
</dbReference>
<name>A0A4P7GN10_9ACTN</name>
<evidence type="ECO:0000256" key="1">
    <source>
        <dbReference type="SAM" id="MobiDB-lite"/>
    </source>
</evidence>
<sequence length="174" mass="18513">MNMGYGATMAPQTQPQGTLPNPSSPTRTMRFGSLLIEYDDQVLEPRPWTAHQSHWAGDLLTTAPPGPVLELCTGAGQIGLLTIAATYRELVAVDLDPAAGELARRNAGQAGLASRVEVRQGDLQEVLGPHERFPLVVAGPPYLGADERDLYPATHASRSTADRAAWRSCGAACP</sequence>
<feature type="domain" description="Methyltransferase" evidence="2">
    <location>
        <begin position="68"/>
        <end position="138"/>
    </location>
</feature>
<proteinExistence type="predicted"/>
<organism evidence="3 4">
    <name type="scientific">Nocardioides euryhalodurans</name>
    <dbReference type="NCBI Taxonomy" id="2518370"/>
    <lineage>
        <taxon>Bacteria</taxon>
        <taxon>Bacillati</taxon>
        <taxon>Actinomycetota</taxon>
        <taxon>Actinomycetes</taxon>
        <taxon>Propionibacteriales</taxon>
        <taxon>Nocardioidaceae</taxon>
        <taxon>Nocardioides</taxon>
    </lineage>
</organism>
<dbReference type="PANTHER" id="PTHR18895:SF74">
    <property type="entry name" value="MTRF1L RELEASE FACTOR GLUTAMINE METHYLTRANSFERASE"/>
    <property type="match status" value="1"/>
</dbReference>
<dbReference type="OrthoDB" id="4966694at2"/>
<feature type="region of interest" description="Disordered" evidence="1">
    <location>
        <begin position="1"/>
        <end position="26"/>
    </location>
</feature>
<dbReference type="InterPro" id="IPR041698">
    <property type="entry name" value="Methyltransf_25"/>
</dbReference>
<dbReference type="KEGG" id="noy:EXE57_14395"/>
<dbReference type="PANTHER" id="PTHR18895">
    <property type="entry name" value="HEMK METHYLTRANSFERASE"/>
    <property type="match status" value="1"/>
</dbReference>
<evidence type="ECO:0000259" key="2">
    <source>
        <dbReference type="Pfam" id="PF13649"/>
    </source>
</evidence>
<evidence type="ECO:0000313" key="4">
    <source>
        <dbReference type="Proteomes" id="UP000294894"/>
    </source>
</evidence>
<reference evidence="3 4" key="1">
    <citation type="submission" date="2019-03" db="EMBL/GenBank/DDBJ databases">
        <title>Three New Species of Nocardioides, Nocardioides euryhalodurans sp. nov., Nocardioides seonyuensis sp. nov. and Nocardioides eburneoflavus sp. nov., Iolated from Soil.</title>
        <authorList>
            <person name="Roh S.G."/>
            <person name="Lee C."/>
            <person name="Kim M.-K."/>
            <person name="Kim S.B."/>
        </authorList>
    </citation>
    <scope>NUCLEOTIDE SEQUENCE [LARGE SCALE GENOMIC DNA]</scope>
    <source>
        <strain evidence="3 4">MMS17-SY117</strain>
    </source>
</reference>
<dbReference type="InterPro" id="IPR050320">
    <property type="entry name" value="N5-glutamine_MTase"/>
</dbReference>